<dbReference type="RefSeq" id="WP_345059490.1">
    <property type="nucleotide sequence ID" value="NZ_BAABDK010000035.1"/>
</dbReference>
<dbReference type="Proteomes" id="UP001501469">
    <property type="component" value="Unassembled WGS sequence"/>
</dbReference>
<sequence length="116" mass="12215">MAYEKGISGNPTGRKPGTPNKATTTAREVMSAALAGADAAKLAAQLDTLTGKDYIDAYVKLAEFITPKLQRTTLAADTERSTIEVTLKLGGPSPDERGANRLTNEGDASWLLGSFD</sequence>
<feature type="region of interest" description="Disordered" evidence="1">
    <location>
        <begin position="1"/>
        <end position="23"/>
    </location>
</feature>
<evidence type="ECO:0000256" key="1">
    <source>
        <dbReference type="SAM" id="MobiDB-lite"/>
    </source>
</evidence>
<gene>
    <name evidence="2" type="ORF">GCM10022409_46770</name>
</gene>
<evidence type="ECO:0000313" key="3">
    <source>
        <dbReference type="Proteomes" id="UP001501469"/>
    </source>
</evidence>
<evidence type="ECO:0000313" key="2">
    <source>
        <dbReference type="EMBL" id="GAA4054366.1"/>
    </source>
</evidence>
<evidence type="ECO:0008006" key="4">
    <source>
        <dbReference type="Google" id="ProtNLM"/>
    </source>
</evidence>
<proteinExistence type="predicted"/>
<keyword evidence="3" id="KW-1185">Reference proteome</keyword>
<comment type="caution">
    <text evidence="2">The sequence shown here is derived from an EMBL/GenBank/DDBJ whole genome shotgun (WGS) entry which is preliminary data.</text>
</comment>
<accession>A0ABP7UW63</accession>
<name>A0ABP7UW63_9BACT</name>
<organism evidence="2 3">
    <name type="scientific">Hymenobacter glaciei</name>
    <dbReference type="NCBI Taxonomy" id="877209"/>
    <lineage>
        <taxon>Bacteria</taxon>
        <taxon>Pseudomonadati</taxon>
        <taxon>Bacteroidota</taxon>
        <taxon>Cytophagia</taxon>
        <taxon>Cytophagales</taxon>
        <taxon>Hymenobacteraceae</taxon>
        <taxon>Hymenobacter</taxon>
    </lineage>
</organism>
<dbReference type="EMBL" id="BAABDK010000035">
    <property type="protein sequence ID" value="GAA4054366.1"/>
    <property type="molecule type" value="Genomic_DNA"/>
</dbReference>
<reference evidence="3" key="1">
    <citation type="journal article" date="2019" name="Int. J. Syst. Evol. Microbiol.">
        <title>The Global Catalogue of Microorganisms (GCM) 10K type strain sequencing project: providing services to taxonomists for standard genome sequencing and annotation.</title>
        <authorList>
            <consortium name="The Broad Institute Genomics Platform"/>
            <consortium name="The Broad Institute Genome Sequencing Center for Infectious Disease"/>
            <person name="Wu L."/>
            <person name="Ma J."/>
        </authorList>
    </citation>
    <scope>NUCLEOTIDE SEQUENCE [LARGE SCALE GENOMIC DNA]</scope>
    <source>
        <strain evidence="3">JCM 17225</strain>
    </source>
</reference>
<protein>
    <recommendedName>
        <fullName evidence="4">DUF5681 domain-containing protein</fullName>
    </recommendedName>
</protein>